<reference evidence="1" key="1">
    <citation type="submission" date="2020-08" db="EMBL/GenBank/DDBJ databases">
        <title>Multicomponent nature underlies the extraordinary mechanical properties of spider dragline silk.</title>
        <authorList>
            <person name="Kono N."/>
            <person name="Nakamura H."/>
            <person name="Mori M."/>
            <person name="Yoshida Y."/>
            <person name="Ohtoshi R."/>
            <person name="Malay A.D."/>
            <person name="Moran D.A.P."/>
            <person name="Tomita M."/>
            <person name="Numata K."/>
            <person name="Arakawa K."/>
        </authorList>
    </citation>
    <scope>NUCLEOTIDE SEQUENCE</scope>
</reference>
<keyword evidence="2" id="KW-1185">Reference proteome</keyword>
<dbReference type="AlphaFoldDB" id="A0A8X6QLJ2"/>
<gene>
    <name evidence="1" type="ORF">NPIL_536431</name>
</gene>
<accession>A0A8X6QLJ2</accession>
<comment type="caution">
    <text evidence="1">The sequence shown here is derived from an EMBL/GenBank/DDBJ whole genome shotgun (WGS) entry which is preliminary data.</text>
</comment>
<organism evidence="1 2">
    <name type="scientific">Nephila pilipes</name>
    <name type="common">Giant wood spider</name>
    <name type="synonym">Nephila maculata</name>
    <dbReference type="NCBI Taxonomy" id="299642"/>
    <lineage>
        <taxon>Eukaryota</taxon>
        <taxon>Metazoa</taxon>
        <taxon>Ecdysozoa</taxon>
        <taxon>Arthropoda</taxon>
        <taxon>Chelicerata</taxon>
        <taxon>Arachnida</taxon>
        <taxon>Araneae</taxon>
        <taxon>Araneomorphae</taxon>
        <taxon>Entelegynae</taxon>
        <taxon>Araneoidea</taxon>
        <taxon>Nephilidae</taxon>
        <taxon>Nephila</taxon>
    </lineage>
</organism>
<protein>
    <submittedName>
        <fullName evidence="1">Uncharacterized protein</fullName>
    </submittedName>
</protein>
<proteinExistence type="predicted"/>
<sequence length="47" mass="5772">MFSNELRFTAWSNIHRDRMWKVHGQRFVPDLAVEWHNLRVGQFDTNK</sequence>
<feature type="non-terminal residue" evidence="1">
    <location>
        <position position="47"/>
    </location>
</feature>
<dbReference type="EMBL" id="BMAW01080510">
    <property type="protein sequence ID" value="GFU19977.1"/>
    <property type="molecule type" value="Genomic_DNA"/>
</dbReference>
<evidence type="ECO:0000313" key="1">
    <source>
        <dbReference type="EMBL" id="GFU19977.1"/>
    </source>
</evidence>
<name>A0A8X6QLJ2_NEPPI</name>
<evidence type="ECO:0000313" key="2">
    <source>
        <dbReference type="Proteomes" id="UP000887013"/>
    </source>
</evidence>
<dbReference type="Proteomes" id="UP000887013">
    <property type="component" value="Unassembled WGS sequence"/>
</dbReference>